<dbReference type="InterPro" id="IPR051446">
    <property type="entry name" value="HTH_trans_reg/aminotransferase"/>
</dbReference>
<keyword evidence="8" id="KW-0032">Aminotransferase</keyword>
<gene>
    <name evidence="8" type="ORF">GGQ86_004370</name>
    <name evidence="7" type="ORF">XFLAVUS301_40370</name>
</gene>
<dbReference type="GeneID" id="95764809"/>
<dbReference type="Pfam" id="PF00392">
    <property type="entry name" value="GntR"/>
    <property type="match status" value="1"/>
</dbReference>
<comment type="caution">
    <text evidence="7">The sequence shown here is derived from an EMBL/GenBank/DDBJ whole genome shotgun (WGS) entry which is preliminary data.</text>
</comment>
<dbReference type="Gene3D" id="1.10.10.10">
    <property type="entry name" value="Winged helix-like DNA-binding domain superfamily/Winged helix DNA-binding domain"/>
    <property type="match status" value="1"/>
</dbReference>
<dbReference type="InterPro" id="IPR000524">
    <property type="entry name" value="Tscrpt_reg_HTH_GntR"/>
</dbReference>
<keyword evidence="3" id="KW-0805">Transcription regulation</keyword>
<dbReference type="SUPFAM" id="SSF53383">
    <property type="entry name" value="PLP-dependent transferases"/>
    <property type="match status" value="1"/>
</dbReference>
<organism evidence="7 9">
    <name type="scientific">Xanthobacter flavus</name>
    <dbReference type="NCBI Taxonomy" id="281"/>
    <lineage>
        <taxon>Bacteria</taxon>
        <taxon>Pseudomonadati</taxon>
        <taxon>Pseudomonadota</taxon>
        <taxon>Alphaproteobacteria</taxon>
        <taxon>Hyphomicrobiales</taxon>
        <taxon>Xanthobacteraceae</taxon>
        <taxon>Xanthobacter</taxon>
    </lineage>
</organism>
<evidence type="ECO:0000259" key="6">
    <source>
        <dbReference type="PROSITE" id="PS50949"/>
    </source>
</evidence>
<keyword evidence="5" id="KW-0804">Transcription</keyword>
<dbReference type="PANTHER" id="PTHR46577">
    <property type="entry name" value="HTH-TYPE TRANSCRIPTIONAL REGULATORY PROTEIN GABR"/>
    <property type="match status" value="1"/>
</dbReference>
<dbReference type="GO" id="GO:0003677">
    <property type="term" value="F:DNA binding"/>
    <property type="evidence" value="ECO:0007669"/>
    <property type="project" value="UniProtKB-KW"/>
</dbReference>
<evidence type="ECO:0000256" key="1">
    <source>
        <dbReference type="ARBA" id="ARBA00005384"/>
    </source>
</evidence>
<dbReference type="GO" id="GO:0008483">
    <property type="term" value="F:transaminase activity"/>
    <property type="evidence" value="ECO:0007669"/>
    <property type="project" value="UniProtKB-KW"/>
</dbReference>
<dbReference type="RefSeq" id="WP_281809141.1">
    <property type="nucleotide sequence ID" value="NZ_BSDO01000007.1"/>
</dbReference>
<dbReference type="EMBL" id="BSDO01000007">
    <property type="protein sequence ID" value="GLI24363.1"/>
    <property type="molecule type" value="Genomic_DNA"/>
</dbReference>
<dbReference type="PROSITE" id="PS50949">
    <property type="entry name" value="HTH_GNTR"/>
    <property type="match status" value="1"/>
</dbReference>
<evidence type="ECO:0000256" key="3">
    <source>
        <dbReference type="ARBA" id="ARBA00023015"/>
    </source>
</evidence>
<dbReference type="CDD" id="cd00609">
    <property type="entry name" value="AAT_like"/>
    <property type="match status" value="1"/>
</dbReference>
<dbReference type="SMART" id="SM00345">
    <property type="entry name" value="HTH_GNTR"/>
    <property type="match status" value="1"/>
</dbReference>
<reference evidence="8 10" key="2">
    <citation type="submission" date="2023-07" db="EMBL/GenBank/DDBJ databases">
        <title>Genomic Encyclopedia of Type Strains, Phase IV (KMG-IV): sequencing the most valuable type-strain genomes for metagenomic binning, comparative biology and taxonomic classification.</title>
        <authorList>
            <person name="Goeker M."/>
        </authorList>
    </citation>
    <scope>NUCLEOTIDE SEQUENCE [LARGE SCALE GENOMIC DNA]</scope>
    <source>
        <strain evidence="8 10">DSM 338</strain>
    </source>
</reference>
<dbReference type="Proteomes" id="UP001144397">
    <property type="component" value="Unassembled WGS sequence"/>
</dbReference>
<evidence type="ECO:0000313" key="9">
    <source>
        <dbReference type="Proteomes" id="UP001144397"/>
    </source>
</evidence>
<dbReference type="EMBL" id="JAVDPY010000009">
    <property type="protein sequence ID" value="MDR6335872.1"/>
    <property type="molecule type" value="Genomic_DNA"/>
</dbReference>
<evidence type="ECO:0000313" key="7">
    <source>
        <dbReference type="EMBL" id="GLI24363.1"/>
    </source>
</evidence>
<dbReference type="PANTHER" id="PTHR46577:SF1">
    <property type="entry name" value="HTH-TYPE TRANSCRIPTIONAL REGULATORY PROTEIN GABR"/>
    <property type="match status" value="1"/>
</dbReference>
<keyword evidence="4" id="KW-0238">DNA-binding</keyword>
<dbReference type="InterPro" id="IPR015421">
    <property type="entry name" value="PyrdxlP-dep_Trfase_major"/>
</dbReference>
<dbReference type="InterPro" id="IPR015424">
    <property type="entry name" value="PyrdxlP-dep_Trfase"/>
</dbReference>
<keyword evidence="2" id="KW-0663">Pyridoxal phosphate</keyword>
<feature type="domain" description="HTH gntR-type" evidence="6">
    <location>
        <begin position="11"/>
        <end position="79"/>
    </location>
</feature>
<dbReference type="InterPro" id="IPR036390">
    <property type="entry name" value="WH_DNA-bd_sf"/>
</dbReference>
<evidence type="ECO:0000256" key="5">
    <source>
        <dbReference type="ARBA" id="ARBA00023163"/>
    </source>
</evidence>
<name>A0A9W6FNV1_XANFL</name>
<dbReference type="GO" id="GO:0030170">
    <property type="term" value="F:pyridoxal phosphate binding"/>
    <property type="evidence" value="ECO:0007669"/>
    <property type="project" value="InterPro"/>
</dbReference>
<evidence type="ECO:0000313" key="8">
    <source>
        <dbReference type="EMBL" id="MDR6335872.1"/>
    </source>
</evidence>
<keyword evidence="8" id="KW-0808">Transferase</keyword>
<evidence type="ECO:0000256" key="2">
    <source>
        <dbReference type="ARBA" id="ARBA00022898"/>
    </source>
</evidence>
<comment type="similarity">
    <text evidence="1">In the C-terminal section; belongs to the class-I pyridoxal-phosphate-dependent aminotransferase family.</text>
</comment>
<protein>
    <submittedName>
        <fullName evidence="7 8">GntR family transcriptional regulator</fullName>
    </submittedName>
</protein>
<keyword evidence="10" id="KW-1185">Reference proteome</keyword>
<dbReference type="InterPro" id="IPR036388">
    <property type="entry name" value="WH-like_DNA-bd_sf"/>
</dbReference>
<dbReference type="PRINTS" id="PR00035">
    <property type="entry name" value="HTHGNTR"/>
</dbReference>
<dbReference type="GO" id="GO:0003700">
    <property type="term" value="F:DNA-binding transcription factor activity"/>
    <property type="evidence" value="ECO:0007669"/>
    <property type="project" value="InterPro"/>
</dbReference>
<dbReference type="AlphaFoldDB" id="A0A9W6FNV1"/>
<sequence>MLISLDRASTLSLQEQLFEQIRQQILDGRLKAEAAVPSSRHLAQQLGVSRNSVTFAYERLINEGYLVTRPMVGTYVAAVVPETVMSASVSASASAVSVRAEAPAPAERRPPEKLAPAAFTGRPHSILNTSRIPIDFWPQRTDPRAFPLKTWRRLVLHALAVAGHNLTEYGDPCGLMALRTAIADHVAVMRDIHVRPEQVVIVAGAQLALNLALRVLAREGDAVVVENPCSQGAAYLFESVNMHLHPLPVDEHGIDTSRLAGVAAQLAYVMPSHQYPMGGVLSLERRQQLLAWADRTGAYLIEDDYDSEFHYGGMLLPALKAMSPENVIYLGTFSKSLGAGLRTGFAIFPDHLAPAAGAAKALLDNGHVWLEQAALAEFLHTGGFVRHLRRVRLRYQQRRNVLVSALRDAFGRVDLRGTEAGTHLAWKLPPGMPRAHQMAALAKSRNVGLYTIQNGGGHEYGTADVSNDWLLLGYASLAEEQIEAGIHRLRGAL</sequence>
<dbReference type="Gene3D" id="3.40.640.10">
    <property type="entry name" value="Type I PLP-dependent aspartate aminotransferase-like (Major domain)"/>
    <property type="match status" value="1"/>
</dbReference>
<dbReference type="SUPFAM" id="SSF46785">
    <property type="entry name" value="Winged helix' DNA-binding domain"/>
    <property type="match status" value="1"/>
</dbReference>
<evidence type="ECO:0000313" key="10">
    <source>
        <dbReference type="Proteomes" id="UP001245370"/>
    </source>
</evidence>
<reference evidence="7" key="1">
    <citation type="submission" date="2022-12" db="EMBL/GenBank/DDBJ databases">
        <title>Reference genome sequencing for broad-spectrum identification of bacterial and archaeal isolates by mass spectrometry.</title>
        <authorList>
            <person name="Sekiguchi Y."/>
            <person name="Tourlousse D.M."/>
        </authorList>
    </citation>
    <scope>NUCLEOTIDE SEQUENCE</scope>
    <source>
        <strain evidence="7">301</strain>
    </source>
</reference>
<accession>A0A9W6FNV1</accession>
<proteinExistence type="inferred from homology"/>
<dbReference type="InterPro" id="IPR004839">
    <property type="entry name" value="Aminotransferase_I/II_large"/>
</dbReference>
<dbReference type="CDD" id="cd07377">
    <property type="entry name" value="WHTH_GntR"/>
    <property type="match status" value="1"/>
</dbReference>
<dbReference type="Pfam" id="PF00155">
    <property type="entry name" value="Aminotran_1_2"/>
    <property type="match status" value="1"/>
</dbReference>
<evidence type="ECO:0000256" key="4">
    <source>
        <dbReference type="ARBA" id="ARBA00023125"/>
    </source>
</evidence>
<dbReference type="Proteomes" id="UP001245370">
    <property type="component" value="Unassembled WGS sequence"/>
</dbReference>